<evidence type="ECO:0000256" key="1">
    <source>
        <dbReference type="SAM" id="Phobius"/>
    </source>
</evidence>
<accession>A0A4Z1CE02</accession>
<gene>
    <name evidence="2" type="ORF">E5Q11_17200</name>
</gene>
<comment type="caution">
    <text evidence="2">The sequence shown here is derived from an EMBL/GenBank/DDBJ whole genome shotgun (WGS) entry which is preliminary data.</text>
</comment>
<feature type="transmembrane region" description="Helical" evidence="1">
    <location>
        <begin position="9"/>
        <end position="35"/>
    </location>
</feature>
<keyword evidence="3" id="KW-1185">Reference proteome</keyword>
<name>A0A4Z1CE02_9GAMM</name>
<keyword evidence="1" id="KW-0472">Membrane</keyword>
<organism evidence="2 3">
    <name type="scientific">Marinobacter confluentis</name>
    <dbReference type="NCBI Taxonomy" id="1697557"/>
    <lineage>
        <taxon>Bacteria</taxon>
        <taxon>Pseudomonadati</taxon>
        <taxon>Pseudomonadota</taxon>
        <taxon>Gammaproteobacteria</taxon>
        <taxon>Pseudomonadales</taxon>
        <taxon>Marinobacteraceae</taxon>
        <taxon>Marinobacter</taxon>
    </lineage>
</organism>
<feature type="transmembrane region" description="Helical" evidence="1">
    <location>
        <begin position="74"/>
        <end position="92"/>
    </location>
</feature>
<keyword evidence="1" id="KW-0812">Transmembrane</keyword>
<evidence type="ECO:0000313" key="2">
    <source>
        <dbReference type="EMBL" id="TGN37908.1"/>
    </source>
</evidence>
<protein>
    <submittedName>
        <fullName evidence="2">Uncharacterized protein</fullName>
    </submittedName>
</protein>
<dbReference type="RefSeq" id="WP_135804689.1">
    <property type="nucleotide sequence ID" value="NZ_SRPF01000010.1"/>
</dbReference>
<feature type="transmembrane region" description="Helical" evidence="1">
    <location>
        <begin position="98"/>
        <end position="122"/>
    </location>
</feature>
<evidence type="ECO:0000313" key="3">
    <source>
        <dbReference type="Proteomes" id="UP000298325"/>
    </source>
</evidence>
<reference evidence="2 3" key="1">
    <citation type="submission" date="2019-04" db="EMBL/GenBank/DDBJ databases">
        <authorList>
            <person name="Park S."/>
            <person name="Yoon J.-H."/>
        </authorList>
    </citation>
    <scope>NUCLEOTIDE SEQUENCE [LARGE SCALE GENOMIC DNA]</scope>
    <source>
        <strain evidence="2 3">HJM-18</strain>
    </source>
</reference>
<dbReference type="AlphaFoldDB" id="A0A4Z1CE02"/>
<keyword evidence="1" id="KW-1133">Transmembrane helix</keyword>
<dbReference type="EMBL" id="SRPF01000010">
    <property type="protein sequence ID" value="TGN37908.1"/>
    <property type="molecule type" value="Genomic_DNA"/>
</dbReference>
<dbReference type="Proteomes" id="UP000298325">
    <property type="component" value="Unassembled WGS sequence"/>
</dbReference>
<proteinExistence type="predicted"/>
<feature type="transmembrane region" description="Helical" evidence="1">
    <location>
        <begin position="47"/>
        <end position="67"/>
    </location>
</feature>
<sequence length="124" mass="13229">MKGLDVKEILIAVGAFVVLGLVMKIVSLTVVSNIFSAFLPVSDYSAIYLALFVTIALTGFLVGKLIAVRVNGNPYAHALAVSIIAGTYRLFFPDFDPLPILLVGIFALLSFMGIMVGAHASLRK</sequence>